<evidence type="ECO:0000313" key="2">
    <source>
        <dbReference type="Proteomes" id="UP000034350"/>
    </source>
</evidence>
<dbReference type="GeneID" id="36320203"/>
<gene>
    <name evidence="1" type="ORF">AAJ76_3490001090</name>
</gene>
<dbReference type="VEuPathDB" id="MicrosporidiaDB:AAJ76_3490001090"/>
<proteinExistence type="predicted"/>
<dbReference type="AlphaFoldDB" id="A0A0F9Z6U3"/>
<protein>
    <submittedName>
        <fullName evidence="1">Uncharacterized protein</fullName>
    </submittedName>
</protein>
<sequence>MYRCDWIAKTIICTRLRSHVNSLEHETYNNLDMGQIIKLK</sequence>
<reference evidence="1 2" key="1">
    <citation type="journal article" date="2015" name="Environ. Microbiol.">
        <title>Genome analyses suggest the presence of polyploidy and recent human-driven expansions in eight global populations of the honeybee pathogen Nosema ceranae.</title>
        <authorList>
            <person name="Pelin A."/>
            <person name="Selman M."/>
            <person name="Aris-Brosou S."/>
            <person name="Farinelli L."/>
            <person name="Corradi N."/>
        </authorList>
    </citation>
    <scope>NUCLEOTIDE SEQUENCE [LARGE SCALE GENOMIC DNA]</scope>
    <source>
        <strain evidence="1 2">PA08 1199</strain>
    </source>
</reference>
<evidence type="ECO:0000313" key="1">
    <source>
        <dbReference type="EMBL" id="KKO73644.1"/>
    </source>
</evidence>
<dbReference type="RefSeq" id="XP_024329386.1">
    <property type="nucleotide sequence ID" value="XM_024475268.1"/>
</dbReference>
<dbReference type="EMBL" id="JPQZ01000349">
    <property type="protein sequence ID" value="KKO73644.1"/>
    <property type="molecule type" value="Genomic_DNA"/>
</dbReference>
<accession>A0A0F9Z6U3</accession>
<keyword evidence="2" id="KW-1185">Reference proteome</keyword>
<comment type="caution">
    <text evidence="1">The sequence shown here is derived from an EMBL/GenBank/DDBJ whole genome shotgun (WGS) entry which is preliminary data.</text>
</comment>
<name>A0A0F9Z6U3_9MICR</name>
<organism evidence="1 2">
    <name type="scientific">Vairimorpha ceranae</name>
    <dbReference type="NCBI Taxonomy" id="40302"/>
    <lineage>
        <taxon>Eukaryota</taxon>
        <taxon>Fungi</taxon>
        <taxon>Fungi incertae sedis</taxon>
        <taxon>Microsporidia</taxon>
        <taxon>Nosematidae</taxon>
        <taxon>Vairimorpha</taxon>
    </lineage>
</organism>
<dbReference type="Proteomes" id="UP000034350">
    <property type="component" value="Unassembled WGS sequence"/>
</dbReference>